<evidence type="ECO:0000313" key="1">
    <source>
        <dbReference type="EMBL" id="ABW28537.1"/>
    </source>
</evidence>
<dbReference type="SUPFAM" id="SSF55961">
    <property type="entry name" value="Bet v1-like"/>
    <property type="match status" value="1"/>
</dbReference>
<dbReference type="AlphaFoldDB" id="B0C285"/>
<evidence type="ECO:0000313" key="2">
    <source>
        <dbReference type="Proteomes" id="UP000000268"/>
    </source>
</evidence>
<dbReference type="HOGENOM" id="CLU_1692995_0_0_3"/>
<dbReference type="EMBL" id="CP000828">
    <property type="protein sequence ID" value="ABW28537.1"/>
    <property type="molecule type" value="Genomic_DNA"/>
</dbReference>
<accession>B0C285</accession>
<dbReference type="Proteomes" id="UP000000268">
    <property type="component" value="Chromosome"/>
</dbReference>
<sequence>MIQQLPTVFLLNMADTTTFEQSVYIDAPIAIVDQTITDQELMHRWLNPLLKCEPVGEWSSQIGSQTRFMIRIPLLNPTLQSRVIERQEGLVVWAFDGFFQGRDRWQCQPEIGGTRLINRFEFRMENPVVAFGFQTFAAKLTRRDMQSQLQRLKQVAEQYYAQSESP</sequence>
<dbReference type="STRING" id="329726.AM1_3547"/>
<dbReference type="Pfam" id="PF10604">
    <property type="entry name" value="Polyketide_cyc2"/>
    <property type="match status" value="1"/>
</dbReference>
<gene>
    <name evidence="1" type="ordered locus">AM1_3547</name>
</gene>
<dbReference type="InterPro" id="IPR019587">
    <property type="entry name" value="Polyketide_cyclase/dehydratase"/>
</dbReference>
<dbReference type="KEGG" id="amr:AM1_3547"/>
<reference evidence="1 2" key="1">
    <citation type="journal article" date="2008" name="Proc. Natl. Acad. Sci. U.S.A.">
        <title>Niche adaptation and genome expansion in the chlorophyll d-producing cyanobacterium Acaryochloris marina.</title>
        <authorList>
            <person name="Swingley W.D."/>
            <person name="Chen M."/>
            <person name="Cheung P.C."/>
            <person name="Conrad A.L."/>
            <person name="Dejesa L.C."/>
            <person name="Hao J."/>
            <person name="Honchak B.M."/>
            <person name="Karbach L.E."/>
            <person name="Kurdoglu A."/>
            <person name="Lahiri S."/>
            <person name="Mastrian S.D."/>
            <person name="Miyashita H."/>
            <person name="Page L."/>
            <person name="Ramakrishna P."/>
            <person name="Satoh S."/>
            <person name="Sattley W.M."/>
            <person name="Shimada Y."/>
            <person name="Taylor H.L."/>
            <person name="Tomo T."/>
            <person name="Tsuchiya T."/>
            <person name="Wang Z.T."/>
            <person name="Raymond J."/>
            <person name="Mimuro M."/>
            <person name="Blankenship R.E."/>
            <person name="Touchman J.W."/>
        </authorList>
    </citation>
    <scope>NUCLEOTIDE SEQUENCE [LARGE SCALE GENOMIC DNA]</scope>
    <source>
        <strain evidence="2">MBIC 11017</strain>
    </source>
</reference>
<name>B0C285_ACAM1</name>
<evidence type="ECO:0008006" key="3">
    <source>
        <dbReference type="Google" id="ProtNLM"/>
    </source>
</evidence>
<dbReference type="CDD" id="cd07812">
    <property type="entry name" value="SRPBCC"/>
    <property type="match status" value="1"/>
</dbReference>
<organism evidence="1 2">
    <name type="scientific">Acaryochloris marina (strain MBIC 11017)</name>
    <dbReference type="NCBI Taxonomy" id="329726"/>
    <lineage>
        <taxon>Bacteria</taxon>
        <taxon>Bacillati</taxon>
        <taxon>Cyanobacteriota</taxon>
        <taxon>Cyanophyceae</taxon>
        <taxon>Acaryochloridales</taxon>
        <taxon>Acaryochloridaceae</taxon>
        <taxon>Acaryochloris</taxon>
    </lineage>
</organism>
<proteinExistence type="predicted"/>
<dbReference type="InterPro" id="IPR023393">
    <property type="entry name" value="START-like_dom_sf"/>
</dbReference>
<dbReference type="Gene3D" id="3.30.530.20">
    <property type="match status" value="1"/>
</dbReference>
<dbReference type="eggNOG" id="COG3832">
    <property type="taxonomic scope" value="Bacteria"/>
</dbReference>
<protein>
    <recommendedName>
        <fullName evidence="3">SRPBCC family protein</fullName>
    </recommendedName>
</protein>
<keyword evidence="2" id="KW-1185">Reference proteome</keyword>